<comment type="caution">
    <text evidence="2">The sequence shown here is derived from an EMBL/GenBank/DDBJ whole genome shotgun (WGS) entry which is preliminary data.</text>
</comment>
<reference evidence="2 3" key="1">
    <citation type="submission" date="2013-08" db="EMBL/GenBank/DDBJ databases">
        <authorList>
            <person name="Durkin A.S."/>
            <person name="Haft D.R."/>
            <person name="McCorrison J."/>
            <person name="Torralba M."/>
            <person name="Gillis M."/>
            <person name="Haft D.H."/>
            <person name="Methe B."/>
            <person name="Sutton G."/>
            <person name="Nelson K.E."/>
        </authorList>
    </citation>
    <scope>NUCLEOTIDE SEQUENCE [LARGE SCALE GENOMIC DNA]</scope>
    <source>
        <strain evidence="2 3">F0067</strain>
    </source>
</reference>
<gene>
    <name evidence="2" type="ORF">HMPREF9135_0678</name>
</gene>
<dbReference type="Proteomes" id="UP000016648">
    <property type="component" value="Unassembled WGS sequence"/>
</dbReference>
<name>U2P598_9BACT</name>
<protein>
    <submittedName>
        <fullName evidence="2">PF14491 family protein</fullName>
    </submittedName>
</protein>
<evidence type="ECO:0000313" key="3">
    <source>
        <dbReference type="Proteomes" id="UP000016648"/>
    </source>
</evidence>
<evidence type="ECO:0000313" key="2">
    <source>
        <dbReference type="EMBL" id="ERK38894.1"/>
    </source>
</evidence>
<dbReference type="AlphaFoldDB" id="U2P598"/>
<evidence type="ECO:0000259" key="1">
    <source>
        <dbReference type="Pfam" id="PF14491"/>
    </source>
</evidence>
<organism evidence="2 3">
    <name type="scientific">Segatella baroniae F0067</name>
    <dbReference type="NCBI Taxonomy" id="1115809"/>
    <lineage>
        <taxon>Bacteria</taxon>
        <taxon>Pseudomonadati</taxon>
        <taxon>Bacteroidota</taxon>
        <taxon>Bacteroidia</taxon>
        <taxon>Bacteroidales</taxon>
        <taxon>Prevotellaceae</taxon>
        <taxon>Segatella</taxon>
    </lineage>
</organism>
<keyword evidence="3" id="KW-1185">Reference proteome</keyword>
<accession>U2P598</accession>
<sequence length="284" mass="33326">MRHLKENINSQYFEAYNQMTSKRARRKIVAYVESYDDVYFWRTVLAAFENEQRYFEIMLPSRANHLGRGKKAALGSLLEGVGRDMIACVDADYDYLVQGRTETSQTLISNPYVFHTYAYAIENLQCYAPSLHSVCVAVTLNDHAIFDFVSFFAEFSEIIYPLFVWNIWHYRSPSYARFTMTDFNRVIELGHVDLSRCEDLFHRLRRKVGRKVQELQQANPDARASYQEVKESLRALGVTPQTTYLYIQGHHLFNKLVAPLLEKVCYRLYREQEEAIRQEALHTV</sequence>
<dbReference type="Pfam" id="PF14491">
    <property type="entry name" value="DUF4435"/>
    <property type="match status" value="1"/>
</dbReference>
<dbReference type="EMBL" id="AWEY01000032">
    <property type="protein sequence ID" value="ERK38894.1"/>
    <property type="molecule type" value="Genomic_DNA"/>
</dbReference>
<proteinExistence type="predicted"/>
<dbReference type="InterPro" id="IPR029492">
    <property type="entry name" value="DUF4435"/>
</dbReference>
<dbReference type="PATRIC" id="fig|1115809.3.peg.1680"/>
<feature type="domain" description="DUF4435" evidence="1">
    <location>
        <begin position="26"/>
        <end position="269"/>
    </location>
</feature>